<organism evidence="6 7">
    <name type="scientific">Geothermobacter ehrlichii</name>
    <dbReference type="NCBI Taxonomy" id="213224"/>
    <lineage>
        <taxon>Bacteria</taxon>
        <taxon>Pseudomonadati</taxon>
        <taxon>Thermodesulfobacteriota</taxon>
        <taxon>Desulfuromonadia</taxon>
        <taxon>Desulfuromonadales</taxon>
        <taxon>Geothermobacteraceae</taxon>
        <taxon>Geothermobacter</taxon>
    </lineage>
</organism>
<dbReference type="SMART" id="SM00086">
    <property type="entry name" value="PAC"/>
    <property type="match status" value="3"/>
</dbReference>
<dbReference type="SUPFAM" id="SSF55073">
    <property type="entry name" value="Nucleotide cyclase"/>
    <property type="match status" value="1"/>
</dbReference>
<dbReference type="Gene3D" id="3.30.70.270">
    <property type="match status" value="1"/>
</dbReference>
<dbReference type="Pfam" id="PF08447">
    <property type="entry name" value="PAS_3"/>
    <property type="match status" value="1"/>
</dbReference>
<dbReference type="RefSeq" id="WP_148894493.1">
    <property type="nucleotide sequence ID" value="NZ_VNIB01000001.1"/>
</dbReference>
<dbReference type="PANTHER" id="PTHR44757:SF2">
    <property type="entry name" value="BIOFILM ARCHITECTURE MAINTENANCE PROTEIN MBAA"/>
    <property type="match status" value="1"/>
</dbReference>
<dbReference type="InterPro" id="IPR013767">
    <property type="entry name" value="PAS_fold"/>
</dbReference>
<dbReference type="FunFam" id="3.30.70.270:FF:000001">
    <property type="entry name" value="Diguanylate cyclase domain protein"/>
    <property type="match status" value="1"/>
</dbReference>
<accession>A0A5D3WRS9</accession>
<comment type="catalytic activity">
    <reaction evidence="1">
        <text>3',3'-c-di-GMP + H2O = 5'-phosphoguanylyl(3'-&gt;5')guanosine + H(+)</text>
        <dbReference type="Rhea" id="RHEA:24902"/>
        <dbReference type="ChEBI" id="CHEBI:15377"/>
        <dbReference type="ChEBI" id="CHEBI:15378"/>
        <dbReference type="ChEBI" id="CHEBI:58754"/>
        <dbReference type="ChEBI" id="CHEBI:58805"/>
        <dbReference type="EC" id="3.1.4.52"/>
    </reaction>
    <physiologicalReaction direction="left-to-right" evidence="1">
        <dbReference type="Rhea" id="RHEA:24903"/>
    </physiologicalReaction>
</comment>
<evidence type="ECO:0000313" key="6">
    <source>
        <dbReference type="EMBL" id="TYP00299.1"/>
    </source>
</evidence>
<dbReference type="PANTHER" id="PTHR44757">
    <property type="entry name" value="DIGUANYLATE CYCLASE DGCP"/>
    <property type="match status" value="1"/>
</dbReference>
<dbReference type="InterPro" id="IPR052155">
    <property type="entry name" value="Biofilm_reg_signaling"/>
</dbReference>
<feature type="domain" description="PAS" evidence="2">
    <location>
        <begin position="148"/>
        <end position="203"/>
    </location>
</feature>
<dbReference type="PROSITE" id="PS50113">
    <property type="entry name" value="PAC"/>
    <property type="match status" value="2"/>
</dbReference>
<dbReference type="InterPro" id="IPR035919">
    <property type="entry name" value="EAL_sf"/>
</dbReference>
<dbReference type="InterPro" id="IPR035965">
    <property type="entry name" value="PAS-like_dom_sf"/>
</dbReference>
<dbReference type="CDD" id="cd00130">
    <property type="entry name" value="PAS"/>
    <property type="match status" value="3"/>
</dbReference>
<protein>
    <submittedName>
        <fullName evidence="6">PAS domain S-box-containing protein/diguanylate cyclase (GGDEF)-like protein</fullName>
    </submittedName>
</protein>
<dbReference type="SUPFAM" id="SSF55785">
    <property type="entry name" value="PYP-like sensor domain (PAS domain)"/>
    <property type="match status" value="4"/>
</dbReference>
<dbReference type="InterPro" id="IPR043128">
    <property type="entry name" value="Rev_trsase/Diguanyl_cyclase"/>
</dbReference>
<dbReference type="Gene3D" id="3.30.450.20">
    <property type="entry name" value="PAS domain"/>
    <property type="match status" value="4"/>
</dbReference>
<comment type="caution">
    <text evidence="6">The sequence shown here is derived from an EMBL/GenBank/DDBJ whole genome shotgun (WGS) entry which is preliminary data.</text>
</comment>
<reference evidence="6 7" key="1">
    <citation type="submission" date="2019-07" db="EMBL/GenBank/DDBJ databases">
        <title>Genomic Encyclopedia of Type Strains, Phase IV (KMG-IV): sequencing the most valuable type-strain genomes for metagenomic binning, comparative biology and taxonomic classification.</title>
        <authorList>
            <person name="Goeker M."/>
        </authorList>
    </citation>
    <scope>NUCLEOTIDE SEQUENCE [LARGE SCALE GENOMIC DNA]</scope>
    <source>
        <strain evidence="6 7">SS015</strain>
    </source>
</reference>
<evidence type="ECO:0000259" key="2">
    <source>
        <dbReference type="PROSITE" id="PS50112"/>
    </source>
</evidence>
<dbReference type="InterPro" id="IPR000700">
    <property type="entry name" value="PAS-assoc_C"/>
</dbReference>
<dbReference type="AlphaFoldDB" id="A0A5D3WRS9"/>
<dbReference type="Proteomes" id="UP000324159">
    <property type="component" value="Unassembled WGS sequence"/>
</dbReference>
<dbReference type="PROSITE" id="PS50112">
    <property type="entry name" value="PAS"/>
    <property type="match status" value="3"/>
</dbReference>
<dbReference type="InterPro" id="IPR013655">
    <property type="entry name" value="PAS_fold_3"/>
</dbReference>
<keyword evidence="7" id="KW-1185">Reference proteome</keyword>
<dbReference type="InterPro" id="IPR029787">
    <property type="entry name" value="Nucleotide_cyclase"/>
</dbReference>
<dbReference type="Pfam" id="PF00989">
    <property type="entry name" value="PAS"/>
    <property type="match status" value="1"/>
</dbReference>
<feature type="domain" description="PAS" evidence="2">
    <location>
        <begin position="275"/>
        <end position="345"/>
    </location>
</feature>
<dbReference type="CDD" id="cd01949">
    <property type="entry name" value="GGDEF"/>
    <property type="match status" value="1"/>
</dbReference>
<dbReference type="SMART" id="SM00091">
    <property type="entry name" value="PAS"/>
    <property type="match status" value="3"/>
</dbReference>
<evidence type="ECO:0000259" key="4">
    <source>
        <dbReference type="PROSITE" id="PS50883"/>
    </source>
</evidence>
<dbReference type="InterPro" id="IPR000014">
    <property type="entry name" value="PAS"/>
</dbReference>
<dbReference type="GO" id="GO:0006355">
    <property type="term" value="P:regulation of DNA-templated transcription"/>
    <property type="evidence" value="ECO:0007669"/>
    <property type="project" value="InterPro"/>
</dbReference>
<dbReference type="Pfam" id="PF08448">
    <property type="entry name" value="PAS_4"/>
    <property type="match status" value="2"/>
</dbReference>
<evidence type="ECO:0000313" key="7">
    <source>
        <dbReference type="Proteomes" id="UP000324159"/>
    </source>
</evidence>
<dbReference type="SMART" id="SM00052">
    <property type="entry name" value="EAL"/>
    <property type="match status" value="1"/>
</dbReference>
<dbReference type="PROSITE" id="PS50887">
    <property type="entry name" value="GGDEF"/>
    <property type="match status" value="1"/>
</dbReference>
<feature type="domain" description="PAC" evidence="3">
    <location>
        <begin position="222"/>
        <end position="274"/>
    </location>
</feature>
<dbReference type="OrthoDB" id="9777298at2"/>
<dbReference type="NCBIfam" id="TIGR00254">
    <property type="entry name" value="GGDEF"/>
    <property type="match status" value="1"/>
</dbReference>
<evidence type="ECO:0000256" key="1">
    <source>
        <dbReference type="ARBA" id="ARBA00051114"/>
    </source>
</evidence>
<name>A0A5D3WRS9_9BACT</name>
<evidence type="ECO:0000259" key="5">
    <source>
        <dbReference type="PROSITE" id="PS50887"/>
    </source>
</evidence>
<dbReference type="FunFam" id="3.20.20.450:FF:000001">
    <property type="entry name" value="Cyclic di-GMP phosphodiesterase yahA"/>
    <property type="match status" value="1"/>
</dbReference>
<feature type="domain" description="PAS" evidence="2">
    <location>
        <begin position="26"/>
        <end position="100"/>
    </location>
</feature>
<feature type="domain" description="EAL" evidence="4">
    <location>
        <begin position="707"/>
        <end position="961"/>
    </location>
</feature>
<feature type="domain" description="PAC" evidence="3">
    <location>
        <begin position="472"/>
        <end position="526"/>
    </location>
</feature>
<gene>
    <name evidence="6" type="ORF">EDC39_101463</name>
</gene>
<dbReference type="GO" id="GO:0071111">
    <property type="term" value="F:cyclic-guanylate-specific phosphodiesterase activity"/>
    <property type="evidence" value="ECO:0007669"/>
    <property type="project" value="UniProtKB-EC"/>
</dbReference>
<dbReference type="GO" id="GO:0071732">
    <property type="term" value="P:cellular response to nitric oxide"/>
    <property type="evidence" value="ECO:0007669"/>
    <property type="project" value="UniProtKB-ARBA"/>
</dbReference>
<dbReference type="CDD" id="cd01948">
    <property type="entry name" value="EAL"/>
    <property type="match status" value="1"/>
</dbReference>
<dbReference type="SMART" id="SM00267">
    <property type="entry name" value="GGDEF"/>
    <property type="match status" value="1"/>
</dbReference>
<dbReference type="Pfam" id="PF00563">
    <property type="entry name" value="EAL"/>
    <property type="match status" value="1"/>
</dbReference>
<dbReference type="Gene3D" id="3.20.20.450">
    <property type="entry name" value="EAL domain"/>
    <property type="match status" value="1"/>
</dbReference>
<dbReference type="Pfam" id="PF00990">
    <property type="entry name" value="GGDEF"/>
    <property type="match status" value="1"/>
</dbReference>
<dbReference type="SUPFAM" id="SSF141868">
    <property type="entry name" value="EAL domain-like"/>
    <property type="match status" value="1"/>
</dbReference>
<dbReference type="InterPro" id="IPR013656">
    <property type="entry name" value="PAS_4"/>
</dbReference>
<dbReference type="InterPro" id="IPR000160">
    <property type="entry name" value="GGDEF_dom"/>
</dbReference>
<dbReference type="InterPro" id="IPR001610">
    <property type="entry name" value="PAC"/>
</dbReference>
<sequence>MSQTHPPQNGNLIRLGPSLPKQNHEAWASLQQVLDALPDPAWVLSADGEVRLVNAAACRIYGHELREWQTATFLRAVGLGRRAFDQLVSLLHEEDYQYVEGEHRRRNGSRFPAELRLHPLLIQGASAVLVLGRDNSERKSAESAFREMQARFRQTFEHAGSGMALVLPEGFFLQVNEAFSKLAGYSRHELQQLNLKDLLHPDDAVRAFGGLEGCRSGGKEPLNLDLRFVRPDGSLVWGELSATWFSAEDDKTEYWIVLVQDITSRRQAEEALAASEERYRQVVHRVRDVLFQLDDEIRFVFLNPAWEKLTGLECGKSLGRRLTEFVTENQRDSLQNLCVSLREGERQVCEGEFFFEFTPGHDRWLRVTLMGDGCGTVTGTLHDIQEQKVDKDRLLDERQFLQAVIDGVCDPLLVVGLDHRVQLMNKAARRNATMLLVDGHHPFCYQLHLGRRQPCSGDYHPCPMAEVRTTGQPVTVVHYRDEKEGGQRVYEVQASPFRDADGRLSGIIESFRDITYLFEAEEQLQEKESRLDYLVQHDLLTGLPNRNLFLVRLRRMISRAMQSGKKLGVLLLDLDRFKNINDSLGHDIGDLVLCEVAKRLTTTLRDSDVVARLGGDEFIVVLDSLSAAEHVEAVARKILAALTPQLEIRDCQLFLTGSLGISLFPDDGGEPKELLKAADTALFRAKQAGRNSFSFYTPDMNARSKELLLLEASFRQAIEEEQLVLHFQPQIDLFTGHVRGVEALVRWEHPEKGMISPGDFIPLAEETGLIVPMGEWVLRQACRHAVRWRDLGFAPIRMTVNISARQFLKERLIETVLGILAETGLEPDDLELEITESMIMHDIERATGIMNRIAETGIHLAIDDFGTGYSSLAHLKRFPLTTLKIDRAFVKDIGSNLEDEAIIKAIIALAHSLDLQVVAEGIETMEQYGFLKENGCEQGQGFLFSRPVPADRISPLLRPRPLF</sequence>
<proteinExistence type="predicted"/>
<dbReference type="InterPro" id="IPR001633">
    <property type="entry name" value="EAL_dom"/>
</dbReference>
<dbReference type="EMBL" id="VNIB01000001">
    <property type="protein sequence ID" value="TYP00299.1"/>
    <property type="molecule type" value="Genomic_DNA"/>
</dbReference>
<dbReference type="NCBIfam" id="TIGR00229">
    <property type="entry name" value="sensory_box"/>
    <property type="match status" value="3"/>
</dbReference>
<feature type="domain" description="GGDEF" evidence="5">
    <location>
        <begin position="565"/>
        <end position="698"/>
    </location>
</feature>
<evidence type="ECO:0000259" key="3">
    <source>
        <dbReference type="PROSITE" id="PS50113"/>
    </source>
</evidence>
<dbReference type="PROSITE" id="PS50883">
    <property type="entry name" value="EAL"/>
    <property type="match status" value="1"/>
</dbReference>